<evidence type="ECO:0000313" key="1">
    <source>
        <dbReference type="EMBL" id="ALL14158.1"/>
    </source>
</evidence>
<dbReference type="STRING" id="69395.AQ619_12870"/>
<keyword evidence="1" id="KW-0808">Transferase</keyword>
<organism evidence="1 2">
    <name type="scientific">Caulobacter henricii</name>
    <dbReference type="NCBI Taxonomy" id="69395"/>
    <lineage>
        <taxon>Bacteria</taxon>
        <taxon>Pseudomonadati</taxon>
        <taxon>Pseudomonadota</taxon>
        <taxon>Alphaproteobacteria</taxon>
        <taxon>Caulobacterales</taxon>
        <taxon>Caulobacteraceae</taxon>
        <taxon>Caulobacter</taxon>
    </lineage>
</organism>
<dbReference type="InterPro" id="IPR009922">
    <property type="entry name" value="DUF1457"/>
</dbReference>
<sequence>MNAQLSASASAARAHQEMFAYWASLRRGAALPARADLNPLGIKRMLPTVSLIDVLNEPRDYRLRLAGTGLYGVYGREITGKGLSDVYNAAATDYWRKELDKVVDGRRPGVGVHSMAWRGAPHMSILWLRLPLASNGKDVDMILGYDAVIGSASDHGFSGIRAA</sequence>
<proteinExistence type="predicted"/>
<evidence type="ECO:0000313" key="2">
    <source>
        <dbReference type="Proteomes" id="UP000056905"/>
    </source>
</evidence>
<protein>
    <submittedName>
        <fullName evidence="1">Histidine kinase</fullName>
    </submittedName>
</protein>
<keyword evidence="2" id="KW-1185">Reference proteome</keyword>
<reference evidence="1 2" key="1">
    <citation type="submission" date="2015-10" db="EMBL/GenBank/DDBJ databases">
        <title>Conservation of the essential genome among Caulobacter and Brevundimonas species.</title>
        <authorList>
            <person name="Scott D."/>
            <person name="Ely B."/>
        </authorList>
    </citation>
    <scope>NUCLEOTIDE SEQUENCE [LARGE SCALE GENOMIC DNA]</scope>
    <source>
        <strain evidence="1 2">CB4</strain>
    </source>
</reference>
<keyword evidence="1" id="KW-0418">Kinase</keyword>
<dbReference type="eggNOG" id="COG5388">
    <property type="taxonomic scope" value="Bacteria"/>
</dbReference>
<dbReference type="Proteomes" id="UP000056905">
    <property type="component" value="Chromosome"/>
</dbReference>
<dbReference type="OrthoDB" id="8480244at2"/>
<dbReference type="GO" id="GO:0016301">
    <property type="term" value="F:kinase activity"/>
    <property type="evidence" value="ECO:0007669"/>
    <property type="project" value="UniProtKB-KW"/>
</dbReference>
<dbReference type="EMBL" id="CP013002">
    <property type="protein sequence ID" value="ALL14158.1"/>
    <property type="molecule type" value="Genomic_DNA"/>
</dbReference>
<gene>
    <name evidence="1" type="ORF">AQ619_12870</name>
</gene>
<accession>A0A0P0P0V5</accession>
<name>A0A0P0P0V5_9CAUL</name>
<dbReference type="AlphaFoldDB" id="A0A0P0P0V5"/>
<dbReference type="Pfam" id="PF07310">
    <property type="entry name" value="PAS_5"/>
    <property type="match status" value="1"/>
</dbReference>
<dbReference type="KEGG" id="chq:AQ619_12870"/>